<dbReference type="SUPFAM" id="SSF54427">
    <property type="entry name" value="NTF2-like"/>
    <property type="match status" value="1"/>
</dbReference>
<dbReference type="InterPro" id="IPR032710">
    <property type="entry name" value="NTF2-like_dom_sf"/>
</dbReference>
<dbReference type="InterPro" id="IPR009959">
    <property type="entry name" value="Cyclase_SnoaL-like"/>
</dbReference>
<evidence type="ECO:0000313" key="2">
    <source>
        <dbReference type="Proteomes" id="UP001597480"/>
    </source>
</evidence>
<dbReference type="PANTHER" id="PTHR38436:SF1">
    <property type="entry name" value="ESTER CYCLASE"/>
    <property type="match status" value="1"/>
</dbReference>
<dbReference type="EMBL" id="JBHUMD010000004">
    <property type="protein sequence ID" value="MFD2600944.1"/>
    <property type="molecule type" value="Genomic_DNA"/>
</dbReference>
<evidence type="ECO:0000313" key="1">
    <source>
        <dbReference type="EMBL" id="MFD2600944.1"/>
    </source>
</evidence>
<dbReference type="Proteomes" id="UP001597480">
    <property type="component" value="Unassembled WGS sequence"/>
</dbReference>
<protein>
    <submittedName>
        <fullName evidence="1">Ester cyclase</fullName>
    </submittedName>
</protein>
<dbReference type="PANTHER" id="PTHR38436">
    <property type="entry name" value="POLYKETIDE CYCLASE SNOAL-LIKE DOMAIN"/>
    <property type="match status" value="1"/>
</dbReference>
<sequence>MNTEQNLSLVVRYNKDVIESGNMAILKEIASPDFINHSAPEGMPSGLDGMEYFFKEILHNAFSDIEVSIEDMVANENKVATRKVIYGTHTGKLMDILPSGKKIAINVIDILLIENGKIKAHWGQNNFSEVIQSL</sequence>
<dbReference type="Pfam" id="PF07366">
    <property type="entry name" value="SnoaL"/>
    <property type="match status" value="1"/>
</dbReference>
<comment type="caution">
    <text evidence="1">The sequence shown here is derived from an EMBL/GenBank/DDBJ whole genome shotgun (WGS) entry which is preliminary data.</text>
</comment>
<accession>A0ABW5NSA9</accession>
<keyword evidence="2" id="KW-1185">Reference proteome</keyword>
<name>A0ABW5NSA9_9FLAO</name>
<organism evidence="1 2">
    <name type="scientific">Flavobacterium suzhouense</name>
    <dbReference type="NCBI Taxonomy" id="1529638"/>
    <lineage>
        <taxon>Bacteria</taxon>
        <taxon>Pseudomonadati</taxon>
        <taxon>Bacteroidota</taxon>
        <taxon>Flavobacteriia</taxon>
        <taxon>Flavobacteriales</taxon>
        <taxon>Flavobacteriaceae</taxon>
        <taxon>Flavobacterium</taxon>
    </lineage>
</organism>
<dbReference type="Gene3D" id="3.10.450.50">
    <property type="match status" value="1"/>
</dbReference>
<dbReference type="RefSeq" id="WP_379819604.1">
    <property type="nucleotide sequence ID" value="NZ_JBHUMD010000004.1"/>
</dbReference>
<reference evidence="2" key="1">
    <citation type="journal article" date="2019" name="Int. J. Syst. Evol. Microbiol.">
        <title>The Global Catalogue of Microorganisms (GCM) 10K type strain sequencing project: providing services to taxonomists for standard genome sequencing and annotation.</title>
        <authorList>
            <consortium name="The Broad Institute Genomics Platform"/>
            <consortium name="The Broad Institute Genome Sequencing Center for Infectious Disease"/>
            <person name="Wu L."/>
            <person name="Ma J."/>
        </authorList>
    </citation>
    <scope>NUCLEOTIDE SEQUENCE [LARGE SCALE GENOMIC DNA]</scope>
    <source>
        <strain evidence="2">KCTC 42107</strain>
    </source>
</reference>
<gene>
    <name evidence="1" type="ORF">ACFSR3_02640</name>
</gene>
<proteinExistence type="predicted"/>